<reference evidence="2" key="1">
    <citation type="journal article" date="2020" name="Stud. Mycol.">
        <title>101 Dothideomycetes genomes: a test case for predicting lifestyles and emergence of pathogens.</title>
        <authorList>
            <person name="Haridas S."/>
            <person name="Albert R."/>
            <person name="Binder M."/>
            <person name="Bloem J."/>
            <person name="Labutti K."/>
            <person name="Salamov A."/>
            <person name="Andreopoulos B."/>
            <person name="Baker S."/>
            <person name="Barry K."/>
            <person name="Bills G."/>
            <person name="Bluhm B."/>
            <person name="Cannon C."/>
            <person name="Castanera R."/>
            <person name="Culley D."/>
            <person name="Daum C."/>
            <person name="Ezra D."/>
            <person name="Gonzalez J."/>
            <person name="Henrissat B."/>
            <person name="Kuo A."/>
            <person name="Liang C."/>
            <person name="Lipzen A."/>
            <person name="Lutzoni F."/>
            <person name="Magnuson J."/>
            <person name="Mondo S."/>
            <person name="Nolan M."/>
            <person name="Ohm R."/>
            <person name="Pangilinan J."/>
            <person name="Park H.-J."/>
            <person name="Ramirez L."/>
            <person name="Alfaro M."/>
            <person name="Sun H."/>
            <person name="Tritt A."/>
            <person name="Yoshinaga Y."/>
            <person name="Zwiers L.-H."/>
            <person name="Turgeon B."/>
            <person name="Goodwin S."/>
            <person name="Spatafora J."/>
            <person name="Crous P."/>
            <person name="Grigoriev I."/>
        </authorList>
    </citation>
    <scope>NUCLEOTIDE SEQUENCE</scope>
    <source>
        <strain evidence="2">CBS 113979</strain>
    </source>
</reference>
<evidence type="ECO:0000313" key="2">
    <source>
        <dbReference type="EMBL" id="KAF1990948.1"/>
    </source>
</evidence>
<gene>
    <name evidence="2" type="ORF">K402DRAFT_417033</name>
</gene>
<feature type="compositionally biased region" description="Basic and acidic residues" evidence="1">
    <location>
        <begin position="267"/>
        <end position="283"/>
    </location>
</feature>
<proteinExistence type="predicted"/>
<dbReference type="Proteomes" id="UP000800041">
    <property type="component" value="Unassembled WGS sequence"/>
</dbReference>
<feature type="region of interest" description="Disordered" evidence="1">
    <location>
        <begin position="593"/>
        <end position="694"/>
    </location>
</feature>
<feature type="region of interest" description="Disordered" evidence="1">
    <location>
        <begin position="144"/>
        <end position="235"/>
    </location>
</feature>
<feature type="compositionally biased region" description="Polar residues" evidence="1">
    <location>
        <begin position="440"/>
        <end position="451"/>
    </location>
</feature>
<keyword evidence="3" id="KW-1185">Reference proteome</keyword>
<evidence type="ECO:0000313" key="3">
    <source>
        <dbReference type="Proteomes" id="UP000800041"/>
    </source>
</evidence>
<feature type="compositionally biased region" description="Basic residues" evidence="1">
    <location>
        <begin position="772"/>
        <end position="782"/>
    </location>
</feature>
<feature type="compositionally biased region" description="Polar residues" evidence="1">
    <location>
        <begin position="333"/>
        <end position="353"/>
    </location>
</feature>
<feature type="region of interest" description="Disordered" evidence="1">
    <location>
        <begin position="502"/>
        <end position="564"/>
    </location>
</feature>
<feature type="region of interest" description="Disordered" evidence="1">
    <location>
        <begin position="79"/>
        <end position="129"/>
    </location>
</feature>
<dbReference type="EMBL" id="ML977140">
    <property type="protein sequence ID" value="KAF1990948.1"/>
    <property type="molecule type" value="Genomic_DNA"/>
</dbReference>
<dbReference type="OrthoDB" id="3919888at2759"/>
<feature type="compositionally biased region" description="Polar residues" evidence="1">
    <location>
        <begin position="30"/>
        <end position="39"/>
    </location>
</feature>
<organism evidence="2 3">
    <name type="scientific">Aulographum hederae CBS 113979</name>
    <dbReference type="NCBI Taxonomy" id="1176131"/>
    <lineage>
        <taxon>Eukaryota</taxon>
        <taxon>Fungi</taxon>
        <taxon>Dikarya</taxon>
        <taxon>Ascomycota</taxon>
        <taxon>Pezizomycotina</taxon>
        <taxon>Dothideomycetes</taxon>
        <taxon>Pleosporomycetidae</taxon>
        <taxon>Aulographales</taxon>
        <taxon>Aulographaceae</taxon>
    </lineage>
</organism>
<evidence type="ECO:0000256" key="1">
    <source>
        <dbReference type="SAM" id="MobiDB-lite"/>
    </source>
</evidence>
<feature type="compositionally biased region" description="Basic and acidic residues" evidence="1">
    <location>
        <begin position="321"/>
        <end position="332"/>
    </location>
</feature>
<feature type="region of interest" description="Disordered" evidence="1">
    <location>
        <begin position="763"/>
        <end position="786"/>
    </location>
</feature>
<sequence length="818" mass="89452">MKRKFGFQLNISSKSENQALRDSLEARAPTSPSEYISRRQLSSAVEAKLKEACTSIVRQNRPDSAELKRSDVEHVLKLEGLHRPRPVDPLPLPLPAWANNSKHIRKNASDSPDQSNPIPPSKSTDSKGNVYAYKPEAALKDIIASDAQRIDQTNTVRRRQWPESDSDPASKREPPQLQTRNLRQAKSQGFDRSKGEPRSESSDDSYSTPITASTDFQFNKTSGSTAPTSAGFTPARASHGETQILGIDKVSAAKPEISAAEWMRSQFDLRRRGPSEDRPRPDHTSQNQTSRPSSKRSFKEEIRDYIRPRTSNGSKTFDQQASEKGRSSEDSRATGSSSQFYSPTANGWKSWSVQRKTSREILRGGRTGVNDVQEGINLNRELPPLPRCDTWEEVEAEKKTIKNHIATLIRPITGGSNSKTSTNSTPFFPNGASAVVSGRATPQTRPSGLSRQKTDESWKTLDSSHRMRTMTSKDELHYMAQASSGTNGNFDNREYFQIRSKSSKDDLRSLPTLPSMPPSSPFQATSLANTQPTFTSQDLATTNDSTIDSSKPDDDSRSSSQSRTMSFHSAYSAAGAYANGTFYIPPSTEANSIATRDRSASNANTYRSSSDVPRSTYLPTNRHSFDGSVLDTVASREEEAGGSDEQGQDGQGDEDFEWEGEGDEEPETAPTTTTTHAEPWNSKENIPSNRKKENMNITALPSIPLGTRPIHTPTNKKIIQVTALPDVPTSPTAATQILASLPGPLQEKSPAEKGFKGFFSAAKKGAGEKKSGGGKKAGKKAKVKETWMDRIERNGIKGGILVVGEDVGEAGAPAPTVR</sequence>
<feature type="compositionally biased region" description="Polar residues" evidence="1">
    <location>
        <begin position="204"/>
        <end position="231"/>
    </location>
</feature>
<feature type="compositionally biased region" description="Basic and acidic residues" evidence="1">
    <location>
        <begin position="452"/>
        <end position="466"/>
    </location>
</feature>
<feature type="compositionally biased region" description="Basic and acidic residues" evidence="1">
    <location>
        <begin position="189"/>
        <end position="201"/>
    </location>
</feature>
<feature type="region of interest" description="Disordered" evidence="1">
    <location>
        <begin position="434"/>
        <end position="466"/>
    </location>
</feature>
<feature type="compositionally biased region" description="Polar residues" evidence="1">
    <location>
        <begin position="176"/>
        <end position="187"/>
    </location>
</feature>
<feature type="compositionally biased region" description="Basic and acidic residues" evidence="1">
    <location>
        <begin position="297"/>
        <end position="307"/>
    </location>
</feature>
<name>A0A6G1HDD8_9PEZI</name>
<feature type="compositionally biased region" description="Low complexity" evidence="1">
    <location>
        <begin position="668"/>
        <end position="679"/>
    </location>
</feature>
<feature type="compositionally biased region" description="Polar residues" evidence="1">
    <location>
        <begin position="522"/>
        <end position="547"/>
    </location>
</feature>
<feature type="compositionally biased region" description="Polar residues" evidence="1">
    <location>
        <begin position="109"/>
        <end position="127"/>
    </location>
</feature>
<protein>
    <submittedName>
        <fullName evidence="2">Uncharacterized protein</fullName>
    </submittedName>
</protein>
<feature type="compositionally biased region" description="Acidic residues" evidence="1">
    <location>
        <begin position="651"/>
        <end position="667"/>
    </location>
</feature>
<dbReference type="AlphaFoldDB" id="A0A6G1HDD8"/>
<feature type="compositionally biased region" description="Polar residues" evidence="1">
    <location>
        <begin position="593"/>
        <end position="622"/>
    </location>
</feature>
<feature type="region of interest" description="Disordered" evidence="1">
    <location>
        <begin position="263"/>
        <end position="353"/>
    </location>
</feature>
<feature type="region of interest" description="Disordered" evidence="1">
    <location>
        <begin position="16"/>
        <end position="39"/>
    </location>
</feature>
<feature type="compositionally biased region" description="Polar residues" evidence="1">
    <location>
        <begin position="309"/>
        <end position="320"/>
    </location>
</feature>
<accession>A0A6G1HDD8</accession>